<dbReference type="Pfam" id="PF19781">
    <property type="entry name" value="DUF6266"/>
    <property type="match status" value="1"/>
</dbReference>
<evidence type="ECO:0000313" key="2">
    <source>
        <dbReference type="Proteomes" id="UP001165460"/>
    </source>
</evidence>
<proteinExistence type="predicted"/>
<keyword evidence="2" id="KW-1185">Reference proteome</keyword>
<dbReference type="Proteomes" id="UP001165460">
    <property type="component" value="Unassembled WGS sequence"/>
</dbReference>
<dbReference type="InterPro" id="IPR046233">
    <property type="entry name" value="DUF6266"/>
</dbReference>
<organism evidence="1 2">
    <name type="scientific">Pedobacter montanisoli</name>
    <dbReference type="NCBI Taxonomy" id="2923277"/>
    <lineage>
        <taxon>Bacteria</taxon>
        <taxon>Pseudomonadati</taxon>
        <taxon>Bacteroidota</taxon>
        <taxon>Sphingobacteriia</taxon>
        <taxon>Sphingobacteriales</taxon>
        <taxon>Sphingobacteriaceae</taxon>
        <taxon>Pedobacter</taxon>
    </lineage>
</organism>
<reference evidence="1" key="1">
    <citation type="submission" date="2022-03" db="EMBL/GenBank/DDBJ databases">
        <authorList>
            <person name="Woo C.Y."/>
        </authorList>
    </citation>
    <scope>NUCLEOTIDE SEQUENCE</scope>
    <source>
        <strain evidence="1">CYS-01</strain>
    </source>
</reference>
<protein>
    <submittedName>
        <fullName evidence="1">DUF6266 family protein</fullName>
    </submittedName>
</protein>
<gene>
    <name evidence="1" type="ORF">MMF97_01665</name>
</gene>
<evidence type="ECO:0000313" key="1">
    <source>
        <dbReference type="EMBL" id="MCJ0741398.1"/>
    </source>
</evidence>
<sequence>MGIIKQGILGGFSGTVGTVVGAQWRGITYMRGKSTSKRQGSSFKQDEQRMRFVLMVKFMRKMSAFVNLGYHNLAKHMTPLNAGLSYNLKNSVRGDFPNYEVAYNMVLLSRGDLPNAENPQAAAGTGSTVEFTWVNNAGSGKALDTDMCLVTAYCPEKDLAVCSRFSTEFTRQDQHLILEVPQFAGLEVETYISFFSENGKEIADSIYTGSVSLT</sequence>
<comment type="caution">
    <text evidence="1">The sequence shown here is derived from an EMBL/GenBank/DDBJ whole genome shotgun (WGS) entry which is preliminary data.</text>
</comment>
<dbReference type="RefSeq" id="WP_243358008.1">
    <property type="nucleotide sequence ID" value="NZ_JALGBH010000001.1"/>
</dbReference>
<accession>A0ABS9ZUY2</accession>
<dbReference type="EMBL" id="JALGBH010000001">
    <property type="protein sequence ID" value="MCJ0741398.1"/>
    <property type="molecule type" value="Genomic_DNA"/>
</dbReference>
<name>A0ABS9ZUY2_9SPHI</name>